<reference evidence="1 2" key="1">
    <citation type="submission" date="2014-02" db="EMBL/GenBank/DDBJ databases">
        <title>The genome sequence of Colletotrichum nymphaeae SA-01.</title>
        <authorList>
            <person name="Baroncelli R."/>
            <person name="Thon M.R."/>
        </authorList>
    </citation>
    <scope>NUCLEOTIDE SEQUENCE [LARGE SCALE GENOMIC DNA]</scope>
    <source>
        <strain evidence="1 2">SA-01</strain>
    </source>
</reference>
<protein>
    <submittedName>
        <fullName evidence="1">Uncharacterized protein</fullName>
    </submittedName>
</protein>
<proteinExistence type="predicted"/>
<evidence type="ECO:0000313" key="1">
    <source>
        <dbReference type="EMBL" id="KXH41019.1"/>
    </source>
</evidence>
<evidence type="ECO:0000313" key="2">
    <source>
        <dbReference type="Proteomes" id="UP000070054"/>
    </source>
</evidence>
<organism evidence="1 2">
    <name type="scientific">Colletotrichum nymphaeae SA-01</name>
    <dbReference type="NCBI Taxonomy" id="1460502"/>
    <lineage>
        <taxon>Eukaryota</taxon>
        <taxon>Fungi</taxon>
        <taxon>Dikarya</taxon>
        <taxon>Ascomycota</taxon>
        <taxon>Pezizomycotina</taxon>
        <taxon>Sordariomycetes</taxon>
        <taxon>Hypocreomycetidae</taxon>
        <taxon>Glomerellales</taxon>
        <taxon>Glomerellaceae</taxon>
        <taxon>Colletotrichum</taxon>
        <taxon>Colletotrichum acutatum species complex</taxon>
    </lineage>
</organism>
<comment type="caution">
    <text evidence="1">The sequence shown here is derived from an EMBL/GenBank/DDBJ whole genome shotgun (WGS) entry which is preliminary data.</text>
</comment>
<accession>A0A135SYN2</accession>
<dbReference type="Proteomes" id="UP000070054">
    <property type="component" value="Unassembled WGS sequence"/>
</dbReference>
<dbReference type="AlphaFoldDB" id="A0A135SYN2"/>
<sequence>MSTCGCRLVWSKYAVQVNSASYPSSSFFSSWSLRSLVSNNRGTPDCENGTPSRTIFAKPLAVNKMNDMPCPLNPAQINCPGFEGTGPTWGYVSFVYYAQSYHHSHPSNRCVGRSETHPHDSCPDAVNFSPAVLPPAKISLHVFIKIMSSGLDELRIVPDVVPFVDAWNDFGPSASHDDATVWPRDLVVVKIGSMP</sequence>
<gene>
    <name evidence="1" type="ORF">CNYM01_05495</name>
</gene>
<dbReference type="EMBL" id="JEMN01001297">
    <property type="protein sequence ID" value="KXH41019.1"/>
    <property type="molecule type" value="Genomic_DNA"/>
</dbReference>
<keyword evidence="2" id="KW-1185">Reference proteome</keyword>
<name>A0A135SYN2_9PEZI</name>